<protein>
    <submittedName>
        <fullName evidence="1">Uncharacterized protein</fullName>
    </submittedName>
</protein>
<keyword evidence="2" id="KW-1185">Reference proteome</keyword>
<dbReference type="InterPro" id="IPR036866">
    <property type="entry name" value="RibonucZ/Hydroxyglut_hydro"/>
</dbReference>
<reference evidence="1 2" key="1">
    <citation type="submission" date="2022-11" db="EMBL/GenBank/DDBJ databases">
        <title>Mycobacterium sp. nov.</title>
        <authorList>
            <person name="Papic B."/>
            <person name="Spicic S."/>
            <person name="Duvnjak S."/>
        </authorList>
    </citation>
    <scope>NUCLEOTIDE SEQUENCE [LARGE SCALE GENOMIC DNA]</scope>
    <source>
        <strain evidence="1 2">CVI_P4</strain>
    </source>
</reference>
<name>A0ABT3S6I2_9MYCO</name>
<comment type="caution">
    <text evidence="1">The sequence shown here is derived from an EMBL/GenBank/DDBJ whole genome shotgun (WGS) entry which is preliminary data.</text>
</comment>
<accession>A0ABT3S6I2</accession>
<dbReference type="Gene3D" id="3.60.15.10">
    <property type="entry name" value="Ribonuclease Z/Hydroxyacylglutathione hydrolase-like"/>
    <property type="match status" value="1"/>
</dbReference>
<dbReference type="EMBL" id="JAPJDO010000001">
    <property type="protein sequence ID" value="MCX2935106.1"/>
    <property type="molecule type" value="Genomic_DNA"/>
</dbReference>
<dbReference type="RefSeq" id="WP_265994805.1">
    <property type="nucleotide sequence ID" value="NZ_JAPJDN010000001.1"/>
</dbReference>
<evidence type="ECO:0000313" key="2">
    <source>
        <dbReference type="Proteomes" id="UP001300745"/>
    </source>
</evidence>
<organism evidence="1 2">
    <name type="scientific">Mycobacterium pinniadriaticum</name>
    <dbReference type="NCBI Taxonomy" id="2994102"/>
    <lineage>
        <taxon>Bacteria</taxon>
        <taxon>Bacillati</taxon>
        <taxon>Actinomycetota</taxon>
        <taxon>Actinomycetes</taxon>
        <taxon>Mycobacteriales</taxon>
        <taxon>Mycobacteriaceae</taxon>
        <taxon>Mycobacterium</taxon>
    </lineage>
</organism>
<sequence>MPNLQLTHLGGPTTLIDVDGWRILTDPTFDTPGRRYTFGWGTSSPQGPAWPAELVAPVDVALVHPGGVRFGFTGPIRFTMTAGRRTRVDPPAARQTLSDSIAISARFRSRSGGLRAEI</sequence>
<proteinExistence type="predicted"/>
<gene>
    <name evidence="1" type="ORF">ORI27_00190</name>
</gene>
<dbReference type="Proteomes" id="UP001300745">
    <property type="component" value="Unassembled WGS sequence"/>
</dbReference>
<evidence type="ECO:0000313" key="1">
    <source>
        <dbReference type="EMBL" id="MCX2935106.1"/>
    </source>
</evidence>